<sequence>MIEIDTDLRPMLGPVRDQGARPTCLAFAASDAHAALRDGWSPLSCEYAYFHAQRRCRRTHDQGATLSGMLETLKLDGQPEEAGWPYLNAVPSDLALWVPPLSIGPCFGRVGGMGAVDLAPIITSIAARNPVILLAYLSQAFFRPAADGIVEPGVGEIPDLSLRHAVVAVGHGRVDGQQAILVRNSWGAGWGLEGHAWLTKGFLEPRLFATAILRENVDVSTRSTAA</sequence>
<evidence type="ECO:0000259" key="1">
    <source>
        <dbReference type="Pfam" id="PF00112"/>
    </source>
</evidence>
<evidence type="ECO:0000313" key="2">
    <source>
        <dbReference type="EMBL" id="MFC3714333.1"/>
    </source>
</evidence>
<protein>
    <submittedName>
        <fullName evidence="2">C1 family peptidase</fullName>
    </submittedName>
</protein>
<dbReference type="RefSeq" id="WP_380863742.1">
    <property type="nucleotide sequence ID" value="NZ_JBHRXV010000014.1"/>
</dbReference>
<comment type="caution">
    <text evidence="2">The sequence shown here is derived from an EMBL/GenBank/DDBJ whole genome shotgun (WGS) entry which is preliminary data.</text>
</comment>
<dbReference type="Proteomes" id="UP001595615">
    <property type="component" value="Unassembled WGS sequence"/>
</dbReference>
<dbReference type="Gene3D" id="3.90.70.10">
    <property type="entry name" value="Cysteine proteinases"/>
    <property type="match status" value="1"/>
</dbReference>
<dbReference type="InterPro" id="IPR038765">
    <property type="entry name" value="Papain-like_cys_pep_sf"/>
</dbReference>
<accession>A0ABV7XF12</accession>
<feature type="domain" description="Peptidase C1A papain C-terminal" evidence="1">
    <location>
        <begin position="121"/>
        <end position="201"/>
    </location>
</feature>
<dbReference type="InterPro" id="IPR025660">
    <property type="entry name" value="Pept_his_AS"/>
</dbReference>
<dbReference type="SUPFAM" id="SSF54001">
    <property type="entry name" value="Cysteine proteinases"/>
    <property type="match status" value="1"/>
</dbReference>
<name>A0ABV7XF12_9SPHN</name>
<keyword evidence="3" id="KW-1185">Reference proteome</keyword>
<proteinExistence type="predicted"/>
<organism evidence="2 3">
    <name type="scientific">Sphingoaurantiacus capsulatus</name>
    <dbReference type="NCBI Taxonomy" id="1771310"/>
    <lineage>
        <taxon>Bacteria</taxon>
        <taxon>Pseudomonadati</taxon>
        <taxon>Pseudomonadota</taxon>
        <taxon>Alphaproteobacteria</taxon>
        <taxon>Sphingomonadales</taxon>
        <taxon>Sphingosinicellaceae</taxon>
        <taxon>Sphingoaurantiacus</taxon>
    </lineage>
</organism>
<evidence type="ECO:0000313" key="3">
    <source>
        <dbReference type="Proteomes" id="UP001595615"/>
    </source>
</evidence>
<dbReference type="Pfam" id="PF00112">
    <property type="entry name" value="Peptidase_C1"/>
    <property type="match status" value="1"/>
</dbReference>
<dbReference type="InterPro" id="IPR000668">
    <property type="entry name" value="Peptidase_C1A_C"/>
</dbReference>
<reference evidence="3" key="1">
    <citation type="journal article" date="2019" name="Int. J. Syst. Evol. Microbiol.">
        <title>The Global Catalogue of Microorganisms (GCM) 10K type strain sequencing project: providing services to taxonomists for standard genome sequencing and annotation.</title>
        <authorList>
            <consortium name="The Broad Institute Genomics Platform"/>
            <consortium name="The Broad Institute Genome Sequencing Center for Infectious Disease"/>
            <person name="Wu L."/>
            <person name="Ma J."/>
        </authorList>
    </citation>
    <scope>NUCLEOTIDE SEQUENCE [LARGE SCALE GENOMIC DNA]</scope>
    <source>
        <strain evidence="3">KCTC 42644</strain>
    </source>
</reference>
<gene>
    <name evidence="2" type="ORF">ACFOMD_17320</name>
</gene>
<dbReference type="PROSITE" id="PS00639">
    <property type="entry name" value="THIOL_PROTEASE_HIS"/>
    <property type="match status" value="1"/>
</dbReference>
<dbReference type="EMBL" id="JBHRXV010000014">
    <property type="protein sequence ID" value="MFC3714333.1"/>
    <property type="molecule type" value="Genomic_DNA"/>
</dbReference>